<dbReference type="Gene3D" id="1.10.10.10">
    <property type="entry name" value="Winged helix-like DNA-binding domain superfamily/Winged helix DNA-binding domain"/>
    <property type="match status" value="1"/>
</dbReference>
<gene>
    <name evidence="5" type="ORF">CYJ26_08235</name>
</gene>
<dbReference type="GeneID" id="81708919"/>
<dbReference type="InterPro" id="IPR036388">
    <property type="entry name" value="WH-like_DNA-bd_sf"/>
</dbReference>
<dbReference type="Proteomes" id="UP000234778">
    <property type="component" value="Unassembled WGS sequence"/>
</dbReference>
<dbReference type="PANTHER" id="PTHR44846:SF17">
    <property type="entry name" value="GNTR-FAMILY TRANSCRIPTIONAL REGULATOR"/>
    <property type="match status" value="1"/>
</dbReference>
<dbReference type="RefSeq" id="WP_101638255.1">
    <property type="nucleotide sequence ID" value="NZ_JBKUIE010000001.1"/>
</dbReference>
<dbReference type="SUPFAM" id="SSF46785">
    <property type="entry name" value="Winged helix' DNA-binding domain"/>
    <property type="match status" value="1"/>
</dbReference>
<dbReference type="GO" id="GO:0003677">
    <property type="term" value="F:DNA binding"/>
    <property type="evidence" value="ECO:0007669"/>
    <property type="project" value="UniProtKB-KW"/>
</dbReference>
<dbReference type="Pfam" id="PF07702">
    <property type="entry name" value="UTRA"/>
    <property type="match status" value="1"/>
</dbReference>
<evidence type="ECO:0000259" key="4">
    <source>
        <dbReference type="PROSITE" id="PS50949"/>
    </source>
</evidence>
<evidence type="ECO:0000256" key="3">
    <source>
        <dbReference type="ARBA" id="ARBA00023163"/>
    </source>
</evidence>
<dbReference type="PANTHER" id="PTHR44846">
    <property type="entry name" value="MANNOSYL-D-GLYCERATE TRANSPORT/METABOLISM SYSTEM REPRESSOR MNGR-RELATED"/>
    <property type="match status" value="1"/>
</dbReference>
<dbReference type="SMART" id="SM00866">
    <property type="entry name" value="UTRA"/>
    <property type="match status" value="1"/>
</dbReference>
<feature type="domain" description="HTH gntR-type" evidence="4">
    <location>
        <begin position="18"/>
        <end position="86"/>
    </location>
</feature>
<dbReference type="InterPro" id="IPR011663">
    <property type="entry name" value="UTRA"/>
</dbReference>
<dbReference type="InterPro" id="IPR000524">
    <property type="entry name" value="Tscrpt_reg_HTH_GntR"/>
</dbReference>
<accession>A0A2I1KRY0</accession>
<dbReference type="InterPro" id="IPR050679">
    <property type="entry name" value="Bact_HTH_transcr_reg"/>
</dbReference>
<dbReference type="GO" id="GO:0045892">
    <property type="term" value="P:negative regulation of DNA-templated transcription"/>
    <property type="evidence" value="ECO:0007669"/>
    <property type="project" value="TreeGrafter"/>
</dbReference>
<organism evidence="5 6">
    <name type="scientific">Actinomyces urogenitalis</name>
    <dbReference type="NCBI Taxonomy" id="103621"/>
    <lineage>
        <taxon>Bacteria</taxon>
        <taxon>Bacillati</taxon>
        <taxon>Actinomycetota</taxon>
        <taxon>Actinomycetes</taxon>
        <taxon>Actinomycetales</taxon>
        <taxon>Actinomycetaceae</taxon>
        <taxon>Actinomyces</taxon>
    </lineage>
</organism>
<dbReference type="Gene3D" id="3.40.1410.10">
    <property type="entry name" value="Chorismate lyase-like"/>
    <property type="match status" value="1"/>
</dbReference>
<evidence type="ECO:0000313" key="5">
    <source>
        <dbReference type="EMBL" id="PKY98381.1"/>
    </source>
</evidence>
<protein>
    <submittedName>
        <fullName evidence="5">GntR family transcriptional regulator</fullName>
    </submittedName>
</protein>
<proteinExistence type="predicted"/>
<dbReference type="PROSITE" id="PS50949">
    <property type="entry name" value="HTH_GNTR"/>
    <property type="match status" value="1"/>
</dbReference>
<dbReference type="EMBL" id="PKHA01000008">
    <property type="protein sequence ID" value="PKY98381.1"/>
    <property type="molecule type" value="Genomic_DNA"/>
</dbReference>
<name>A0A2I1KRY0_9ACTO</name>
<dbReference type="InterPro" id="IPR028978">
    <property type="entry name" value="Chorismate_lyase_/UTRA_dom_sf"/>
</dbReference>
<evidence type="ECO:0000256" key="1">
    <source>
        <dbReference type="ARBA" id="ARBA00023015"/>
    </source>
</evidence>
<dbReference type="Pfam" id="PF00392">
    <property type="entry name" value="GntR"/>
    <property type="match status" value="1"/>
</dbReference>
<comment type="caution">
    <text evidence="5">The sequence shown here is derived from an EMBL/GenBank/DDBJ whole genome shotgun (WGS) entry which is preliminary data.</text>
</comment>
<evidence type="ECO:0000256" key="2">
    <source>
        <dbReference type="ARBA" id="ARBA00023125"/>
    </source>
</evidence>
<reference evidence="5 6" key="1">
    <citation type="submission" date="2017-12" db="EMBL/GenBank/DDBJ databases">
        <title>Phylogenetic diversity of female urinary microbiome.</title>
        <authorList>
            <person name="Thomas-White K."/>
            <person name="Wolfe A.J."/>
        </authorList>
    </citation>
    <scope>NUCLEOTIDE SEQUENCE [LARGE SCALE GENOMIC DNA]</scope>
    <source>
        <strain evidence="5 6">UMB0319</strain>
    </source>
</reference>
<dbReference type="CDD" id="cd07377">
    <property type="entry name" value="WHTH_GntR"/>
    <property type="match status" value="1"/>
</dbReference>
<dbReference type="SUPFAM" id="SSF64288">
    <property type="entry name" value="Chorismate lyase-like"/>
    <property type="match status" value="1"/>
</dbReference>
<keyword evidence="1" id="KW-0805">Transcription regulation</keyword>
<dbReference type="InterPro" id="IPR036390">
    <property type="entry name" value="WH_DNA-bd_sf"/>
</dbReference>
<evidence type="ECO:0000313" key="6">
    <source>
        <dbReference type="Proteomes" id="UP000234778"/>
    </source>
</evidence>
<dbReference type="AlphaFoldDB" id="A0A2I1KRY0"/>
<dbReference type="SMART" id="SM00345">
    <property type="entry name" value="HTH_GNTR"/>
    <property type="match status" value="1"/>
</dbReference>
<dbReference type="GO" id="GO:0003700">
    <property type="term" value="F:DNA-binding transcription factor activity"/>
    <property type="evidence" value="ECO:0007669"/>
    <property type="project" value="InterPro"/>
</dbReference>
<keyword evidence="3" id="KW-0804">Transcription</keyword>
<sequence>MPSSTFQLEVTVDRDSDIPLHMQISEPLAALILDGTLEPGTRLEDEVSMARRLNVSRPTARQALQRLADRGLVARRRGAGTTVTSRHVHRPMQLSSLLTDLTESGYTVETIVLSYERHPASAEEAANLQITPDCEVVRIRRLRKADGEPIALMTNLLPAPSAPTAEDLERNGLYELLRASGLVPVSATQVIGARNATTKEAEALGEHRRAALLTATRTAYDATGEVIEYGTHIYRASRYSFETTLFTG</sequence>
<dbReference type="PRINTS" id="PR00035">
    <property type="entry name" value="HTHGNTR"/>
</dbReference>
<keyword evidence="2" id="KW-0238">DNA-binding</keyword>